<reference evidence="8" key="1">
    <citation type="submission" date="2018-04" db="EMBL/GenBank/DDBJ databases">
        <authorList>
            <person name="Cornet L."/>
        </authorList>
    </citation>
    <scope>NUCLEOTIDE SEQUENCE [LARGE SCALE GENOMIC DNA]</scope>
</reference>
<evidence type="ECO:0000256" key="5">
    <source>
        <dbReference type="ARBA" id="ARBA00023136"/>
    </source>
</evidence>
<dbReference type="GO" id="GO:0015171">
    <property type="term" value="F:amino acid transmembrane transporter activity"/>
    <property type="evidence" value="ECO:0007669"/>
    <property type="project" value="TreeGrafter"/>
</dbReference>
<dbReference type="AlphaFoldDB" id="A0A2W4VVF2"/>
<evidence type="ECO:0000313" key="8">
    <source>
        <dbReference type="Proteomes" id="UP000249081"/>
    </source>
</evidence>
<keyword evidence="5 6" id="KW-0472">Membrane</keyword>
<evidence type="ECO:0000256" key="1">
    <source>
        <dbReference type="ARBA" id="ARBA00004651"/>
    </source>
</evidence>
<keyword evidence="4 6" id="KW-1133">Transmembrane helix</keyword>
<accession>A0A2W4VVF2</accession>
<evidence type="ECO:0000256" key="2">
    <source>
        <dbReference type="ARBA" id="ARBA00022475"/>
    </source>
</evidence>
<name>A0A2W4VVF2_9CYAN</name>
<reference evidence="7 8" key="2">
    <citation type="submission" date="2018-06" db="EMBL/GenBank/DDBJ databases">
        <title>Metagenomic assembly of (sub)arctic Cyanobacteria and their associated microbiome from non-axenic cultures.</title>
        <authorList>
            <person name="Baurain D."/>
        </authorList>
    </citation>
    <scope>NUCLEOTIDE SEQUENCE [LARGE SCALE GENOMIC DNA]</scope>
    <source>
        <strain evidence="7">ULC041bin1</strain>
    </source>
</reference>
<feature type="transmembrane region" description="Helical" evidence="6">
    <location>
        <begin position="6"/>
        <end position="28"/>
    </location>
</feature>
<proteinExistence type="predicted"/>
<dbReference type="GO" id="GO:0005886">
    <property type="term" value="C:plasma membrane"/>
    <property type="evidence" value="ECO:0007669"/>
    <property type="project" value="UniProtKB-SubCell"/>
</dbReference>
<protein>
    <submittedName>
        <fullName evidence="7">Lysine transporter LysE</fullName>
    </submittedName>
</protein>
<dbReference type="PANTHER" id="PTHR30086:SF20">
    <property type="entry name" value="ARGININE EXPORTER PROTEIN ARGO-RELATED"/>
    <property type="match status" value="1"/>
</dbReference>
<evidence type="ECO:0000313" key="7">
    <source>
        <dbReference type="EMBL" id="PZO35327.1"/>
    </source>
</evidence>
<evidence type="ECO:0000256" key="6">
    <source>
        <dbReference type="SAM" id="Phobius"/>
    </source>
</evidence>
<comment type="subcellular location">
    <subcellularLocation>
        <location evidence="1">Cell membrane</location>
        <topology evidence="1">Multi-pass membrane protein</topology>
    </subcellularLocation>
</comment>
<sequence length="206" mass="21287">MEGWTLIKGMGLGLAIAAPVGPIGLLCIRRSLTQGQLMGLVTGLGAATADGIYGCIAGFGLAAVADLLVDQSRILGLLGGLFLCYLGFSTLRADPVTEAAQVSSRGLWGAYASTLVLTLTNPTTILSFIAIFAGLGLVGSSQSWTDSLALVLGVFLGSALWWLCLSWGVTLFSQKLTPPRLKWLNRLAGAAIFAFGVAAISLALRG</sequence>
<organism evidence="7 8">
    <name type="scientific">Shackletoniella antarctica</name>
    <dbReference type="NCBI Taxonomy" id="268115"/>
    <lineage>
        <taxon>Bacteria</taxon>
        <taxon>Bacillati</taxon>
        <taxon>Cyanobacteriota</taxon>
        <taxon>Cyanophyceae</taxon>
        <taxon>Oculatellales</taxon>
        <taxon>Oculatellaceae</taxon>
        <taxon>Shackletoniella</taxon>
    </lineage>
</organism>
<dbReference type="PANTHER" id="PTHR30086">
    <property type="entry name" value="ARGININE EXPORTER PROTEIN ARGO"/>
    <property type="match status" value="1"/>
</dbReference>
<dbReference type="Pfam" id="PF01810">
    <property type="entry name" value="LysE"/>
    <property type="match status" value="1"/>
</dbReference>
<feature type="transmembrane region" description="Helical" evidence="6">
    <location>
        <begin position="71"/>
        <end position="88"/>
    </location>
</feature>
<evidence type="ECO:0000256" key="3">
    <source>
        <dbReference type="ARBA" id="ARBA00022692"/>
    </source>
</evidence>
<feature type="transmembrane region" description="Helical" evidence="6">
    <location>
        <begin position="184"/>
        <end position="204"/>
    </location>
</feature>
<gene>
    <name evidence="7" type="ORF">DCF17_18850</name>
</gene>
<keyword evidence="2" id="KW-1003">Cell membrane</keyword>
<dbReference type="Proteomes" id="UP000249081">
    <property type="component" value="Unassembled WGS sequence"/>
</dbReference>
<evidence type="ECO:0000256" key="4">
    <source>
        <dbReference type="ARBA" id="ARBA00022989"/>
    </source>
</evidence>
<keyword evidence="3 6" id="KW-0812">Transmembrane</keyword>
<dbReference type="EMBL" id="QBMN01000172">
    <property type="protein sequence ID" value="PZO35327.1"/>
    <property type="molecule type" value="Genomic_DNA"/>
</dbReference>
<feature type="transmembrane region" description="Helical" evidence="6">
    <location>
        <begin position="108"/>
        <end position="135"/>
    </location>
</feature>
<feature type="transmembrane region" description="Helical" evidence="6">
    <location>
        <begin position="40"/>
        <end position="65"/>
    </location>
</feature>
<dbReference type="InterPro" id="IPR001123">
    <property type="entry name" value="LeuE-type"/>
</dbReference>
<comment type="caution">
    <text evidence="7">The sequence shown here is derived from an EMBL/GenBank/DDBJ whole genome shotgun (WGS) entry which is preliminary data.</text>
</comment>
<feature type="transmembrane region" description="Helical" evidence="6">
    <location>
        <begin position="147"/>
        <end position="172"/>
    </location>
</feature>